<evidence type="ECO:0000256" key="1">
    <source>
        <dbReference type="ARBA" id="ARBA00022676"/>
    </source>
</evidence>
<evidence type="ECO:0000259" key="4">
    <source>
        <dbReference type="Pfam" id="PF13439"/>
    </source>
</evidence>
<feature type="domain" description="Glycosyltransferase subfamily 4-like N-terminal" evidence="4">
    <location>
        <begin position="19"/>
        <end position="211"/>
    </location>
</feature>
<evidence type="ECO:0000313" key="5">
    <source>
        <dbReference type="EMBL" id="MEQ0565200.1"/>
    </source>
</evidence>
<reference evidence="5 6" key="1">
    <citation type="submission" date="2024-05" db="EMBL/GenBank/DDBJ databases">
        <authorList>
            <person name="Zhao H."/>
            <person name="Xu Y."/>
            <person name="Lin S."/>
            <person name="Spain J.C."/>
            <person name="Zhou N.-Y."/>
        </authorList>
    </citation>
    <scope>NUCLEOTIDE SEQUENCE [LARGE SCALE GENOMIC DNA]</scope>
    <source>
        <strain evidence="5 6">NEAU-NG30</strain>
    </source>
</reference>
<dbReference type="EMBL" id="JBDZYD010000018">
    <property type="protein sequence ID" value="MEQ0565200.1"/>
    <property type="molecule type" value="Genomic_DNA"/>
</dbReference>
<dbReference type="PANTHER" id="PTHR46401:SF2">
    <property type="entry name" value="GLYCOSYLTRANSFERASE WBBK-RELATED"/>
    <property type="match status" value="1"/>
</dbReference>
<dbReference type="Pfam" id="PF00534">
    <property type="entry name" value="Glycos_transf_1"/>
    <property type="match status" value="1"/>
</dbReference>
<dbReference type="GO" id="GO:0016757">
    <property type="term" value="F:glycosyltransferase activity"/>
    <property type="evidence" value="ECO:0007669"/>
    <property type="project" value="UniProtKB-KW"/>
</dbReference>
<dbReference type="Proteomes" id="UP001440984">
    <property type="component" value="Unassembled WGS sequence"/>
</dbReference>
<dbReference type="InterPro" id="IPR028098">
    <property type="entry name" value="Glyco_trans_4-like_N"/>
</dbReference>
<accession>A0ABV0LSA8</accession>
<feature type="domain" description="Glycosyl transferase family 1" evidence="3">
    <location>
        <begin position="227"/>
        <end position="377"/>
    </location>
</feature>
<dbReference type="SUPFAM" id="SSF53756">
    <property type="entry name" value="UDP-Glycosyltransferase/glycogen phosphorylase"/>
    <property type="match status" value="1"/>
</dbReference>
<evidence type="ECO:0000313" key="6">
    <source>
        <dbReference type="Proteomes" id="UP001440984"/>
    </source>
</evidence>
<keyword evidence="1 5" id="KW-0328">Glycosyltransferase</keyword>
<name>A0ABV0LSA8_9PSEU</name>
<organism evidence="5 6">
    <name type="scientific">Amycolatopsis melonis</name>
    <dbReference type="NCBI Taxonomy" id="3156488"/>
    <lineage>
        <taxon>Bacteria</taxon>
        <taxon>Bacillati</taxon>
        <taxon>Actinomycetota</taxon>
        <taxon>Actinomycetes</taxon>
        <taxon>Pseudonocardiales</taxon>
        <taxon>Pseudonocardiaceae</taxon>
        <taxon>Amycolatopsis</taxon>
    </lineage>
</organism>
<proteinExistence type="predicted"/>
<protein>
    <submittedName>
        <fullName evidence="5">Glycosyltransferase family 4 protein</fullName>
        <ecNumber evidence="5">2.4.-.-</ecNumber>
    </submittedName>
</protein>
<dbReference type="RefSeq" id="WP_348956281.1">
    <property type="nucleotide sequence ID" value="NZ_JBDZYD010000018.1"/>
</dbReference>
<sequence length="412" mass="44742">MTDRLRIALLSYRGKPTCGGQGVYIRHLSRELAALGHHVEVIGGPPYPVLDDGVRFTPLPGLDLYAPDNPFRTPALRELRTLPNILEYAGMKTGRFTEPLAFSLRARAYLRRRPFDVVHDNQGLGYGLLGLPGLVATIHHPVAIDREWELRDADVRRRQEVLSWYRFLRMQHRVARRIPRIMTPAAASSLAVTEWMGVPAERLTVTPLGVDGAVFRPDPCVPRVRGRIVTTASADVPVKGLPQLLRAVAALPDELSAELHVVGTARPGGPTERLLTELGLTSPVRFHSGLTDRQLADLVRSAEVACVPSLFEGFSLPALEAMACGTPLVATTAGAIPEVTADTALHVPPGDATALARALRDVLTSRTLRDRLGAAGAARAQQFTWRATAEATVAVYRARLGRATAGEECRTC</sequence>
<dbReference type="InterPro" id="IPR001296">
    <property type="entry name" value="Glyco_trans_1"/>
</dbReference>
<dbReference type="Gene3D" id="3.40.50.2000">
    <property type="entry name" value="Glycogen Phosphorylase B"/>
    <property type="match status" value="2"/>
</dbReference>
<dbReference type="CDD" id="cd03801">
    <property type="entry name" value="GT4_PimA-like"/>
    <property type="match status" value="1"/>
</dbReference>
<keyword evidence="2 5" id="KW-0808">Transferase</keyword>
<dbReference type="Pfam" id="PF13439">
    <property type="entry name" value="Glyco_transf_4"/>
    <property type="match status" value="1"/>
</dbReference>
<comment type="caution">
    <text evidence="5">The sequence shown here is derived from an EMBL/GenBank/DDBJ whole genome shotgun (WGS) entry which is preliminary data.</text>
</comment>
<evidence type="ECO:0000256" key="2">
    <source>
        <dbReference type="ARBA" id="ARBA00022679"/>
    </source>
</evidence>
<gene>
    <name evidence="5" type="ORF">ABJI51_39505</name>
</gene>
<dbReference type="PANTHER" id="PTHR46401">
    <property type="entry name" value="GLYCOSYLTRANSFERASE WBBK-RELATED"/>
    <property type="match status" value="1"/>
</dbReference>
<dbReference type="EC" id="2.4.-.-" evidence="5"/>
<evidence type="ECO:0000259" key="3">
    <source>
        <dbReference type="Pfam" id="PF00534"/>
    </source>
</evidence>
<keyword evidence="6" id="KW-1185">Reference proteome</keyword>